<keyword evidence="8" id="KW-0540">Nuclease</keyword>
<comment type="cofactor">
    <cofactor evidence="1">
        <name>[4Fe-4S] cluster</name>
        <dbReference type="ChEBI" id="CHEBI:49883"/>
    </cofactor>
</comment>
<dbReference type="Gene3D" id="1.10.1670.10">
    <property type="entry name" value="Helix-hairpin-Helix base-excision DNA repair enzymes (C-terminal)"/>
    <property type="match status" value="1"/>
</dbReference>
<evidence type="ECO:0000259" key="7">
    <source>
        <dbReference type="SMART" id="SM00478"/>
    </source>
</evidence>
<evidence type="ECO:0000256" key="1">
    <source>
        <dbReference type="ARBA" id="ARBA00001966"/>
    </source>
</evidence>
<reference evidence="8" key="1">
    <citation type="journal article" date="2020" name="mSystems">
        <title>Genome- and Community-Level Interaction Insights into Carbon Utilization and Element Cycling Functions of Hydrothermarchaeota in Hydrothermal Sediment.</title>
        <authorList>
            <person name="Zhou Z."/>
            <person name="Liu Y."/>
            <person name="Xu W."/>
            <person name="Pan J."/>
            <person name="Luo Z.H."/>
            <person name="Li M."/>
        </authorList>
    </citation>
    <scope>NUCLEOTIDE SEQUENCE [LARGE SCALE GENOMIC DNA]</scope>
    <source>
        <strain evidence="8">SpSt-1261</strain>
    </source>
</reference>
<dbReference type="PANTHER" id="PTHR10359">
    <property type="entry name" value="A/G-SPECIFIC ADENINE GLYCOSYLASE/ENDONUCLEASE III"/>
    <property type="match status" value="1"/>
</dbReference>
<dbReference type="SMART" id="SM00478">
    <property type="entry name" value="ENDO3c"/>
    <property type="match status" value="1"/>
</dbReference>
<gene>
    <name evidence="8" type="ORF">ENO39_05375</name>
</gene>
<dbReference type="GO" id="GO:0006284">
    <property type="term" value="P:base-excision repair"/>
    <property type="evidence" value="ECO:0007669"/>
    <property type="project" value="InterPro"/>
</dbReference>
<keyword evidence="8" id="KW-0255">Endonuclease</keyword>
<dbReference type="RefSeq" id="WP_272985810.1">
    <property type="nucleotide sequence ID" value="NZ_DSFH01000065.1"/>
</dbReference>
<accession>A0A7C2VB96</accession>
<evidence type="ECO:0000313" key="8">
    <source>
        <dbReference type="EMBL" id="HEW64464.1"/>
    </source>
</evidence>
<dbReference type="InterPro" id="IPR003265">
    <property type="entry name" value="HhH-GPD_domain"/>
</dbReference>
<dbReference type="Proteomes" id="UP000886076">
    <property type="component" value="Unassembled WGS sequence"/>
</dbReference>
<dbReference type="InterPro" id="IPR011257">
    <property type="entry name" value="DNA_glycosylase"/>
</dbReference>
<dbReference type="Gene3D" id="1.10.340.30">
    <property type="entry name" value="Hypothetical protein, domain 2"/>
    <property type="match status" value="1"/>
</dbReference>
<dbReference type="InterPro" id="IPR003583">
    <property type="entry name" value="Hlx-hairpin-Hlx_DNA-bd_motif"/>
</dbReference>
<feature type="domain" description="Helix-hairpin-helix DNA-binding motif class 1" evidence="6">
    <location>
        <begin position="84"/>
        <end position="103"/>
    </location>
</feature>
<dbReference type="Pfam" id="PF00730">
    <property type="entry name" value="HhH-GPD"/>
    <property type="match status" value="1"/>
</dbReference>
<evidence type="ECO:0000256" key="3">
    <source>
        <dbReference type="ARBA" id="ARBA00022723"/>
    </source>
</evidence>
<dbReference type="SUPFAM" id="SSF48150">
    <property type="entry name" value="DNA-glycosylase"/>
    <property type="match status" value="1"/>
</dbReference>
<name>A0A7C2VB96_9CREN</name>
<protein>
    <submittedName>
        <fullName evidence="8">Endonuclease III</fullName>
    </submittedName>
</protein>
<organism evidence="8">
    <name type="scientific">Fervidicoccus fontis</name>
    <dbReference type="NCBI Taxonomy" id="683846"/>
    <lineage>
        <taxon>Archaea</taxon>
        <taxon>Thermoproteota</taxon>
        <taxon>Thermoprotei</taxon>
        <taxon>Fervidicoccales</taxon>
        <taxon>Fervidicoccaceae</taxon>
        <taxon>Fervidicoccus</taxon>
    </lineage>
</organism>
<keyword evidence="8" id="KW-0378">Hydrolase</keyword>
<dbReference type="GO" id="GO:0051539">
    <property type="term" value="F:4 iron, 4 sulfur cluster binding"/>
    <property type="evidence" value="ECO:0007669"/>
    <property type="project" value="UniProtKB-KW"/>
</dbReference>
<keyword evidence="3" id="KW-0479">Metal-binding</keyword>
<dbReference type="GO" id="GO:0003677">
    <property type="term" value="F:DNA binding"/>
    <property type="evidence" value="ECO:0007669"/>
    <property type="project" value="InterPro"/>
</dbReference>
<dbReference type="PIRSF" id="PIRSF001435">
    <property type="entry name" value="Nth"/>
    <property type="match status" value="1"/>
</dbReference>
<dbReference type="EMBL" id="DSFH01000065">
    <property type="protein sequence ID" value="HEW64464.1"/>
    <property type="molecule type" value="Genomic_DNA"/>
</dbReference>
<feature type="domain" description="HhH-GPD" evidence="7">
    <location>
        <begin position="49"/>
        <end position="202"/>
    </location>
</feature>
<sequence length="225" mass="26500">MQKDTNDFLREKINKALRDLNLEEGQRFIVKEVSKNFDDPFYLLISIILSQNTNDRNAIEAFLNLVERGLDFRKLNSMSLGELEEIIRISGLYKSKAETIKRLAGFLSKDELFLKNLCKKPPEEARRELTSIKGIGKKTADLFLSVYCNMPLFPVDRHIKRVTERLLDKEMDYEEVSQFWREVLDRNLLKEAHYKLIYVGRKFCRPKGEKCDLCPLADICRWRSE</sequence>
<feature type="domain" description="Helix-hairpin-helix DNA-binding motif class 1" evidence="6">
    <location>
        <begin position="127"/>
        <end position="146"/>
    </location>
</feature>
<keyword evidence="5" id="KW-0411">Iron-sulfur</keyword>
<proteinExistence type="predicted"/>
<dbReference type="InterPro" id="IPR023170">
    <property type="entry name" value="HhH_base_excis_C"/>
</dbReference>
<keyword evidence="2" id="KW-0004">4Fe-4S</keyword>
<keyword evidence="4" id="KW-0408">Iron</keyword>
<dbReference type="AlphaFoldDB" id="A0A7C2VB96"/>
<dbReference type="CDD" id="cd00056">
    <property type="entry name" value="ENDO3c"/>
    <property type="match status" value="1"/>
</dbReference>
<dbReference type="InterPro" id="IPR003651">
    <property type="entry name" value="Endonuclease3_FeS-loop_motif"/>
</dbReference>
<dbReference type="GO" id="GO:0016787">
    <property type="term" value="F:hydrolase activity"/>
    <property type="evidence" value="ECO:0007669"/>
    <property type="project" value="UniProtKB-ARBA"/>
</dbReference>
<dbReference type="GO" id="GO:0046872">
    <property type="term" value="F:metal ion binding"/>
    <property type="evidence" value="ECO:0007669"/>
    <property type="project" value="UniProtKB-KW"/>
</dbReference>
<evidence type="ECO:0000259" key="6">
    <source>
        <dbReference type="SMART" id="SM00278"/>
    </source>
</evidence>
<dbReference type="SMART" id="SM00278">
    <property type="entry name" value="HhH1"/>
    <property type="match status" value="2"/>
</dbReference>
<dbReference type="GO" id="GO:0140097">
    <property type="term" value="F:catalytic activity, acting on DNA"/>
    <property type="evidence" value="ECO:0007669"/>
    <property type="project" value="UniProtKB-ARBA"/>
</dbReference>
<evidence type="ECO:0000256" key="4">
    <source>
        <dbReference type="ARBA" id="ARBA00023004"/>
    </source>
</evidence>
<evidence type="ECO:0000256" key="5">
    <source>
        <dbReference type="ARBA" id="ARBA00023014"/>
    </source>
</evidence>
<evidence type="ECO:0000256" key="2">
    <source>
        <dbReference type="ARBA" id="ARBA00022485"/>
    </source>
</evidence>
<comment type="caution">
    <text evidence="8">The sequence shown here is derived from an EMBL/GenBank/DDBJ whole genome shotgun (WGS) entry which is preliminary data.</text>
</comment>
<dbReference type="GO" id="GO:0004519">
    <property type="term" value="F:endonuclease activity"/>
    <property type="evidence" value="ECO:0007669"/>
    <property type="project" value="UniProtKB-KW"/>
</dbReference>
<dbReference type="SMART" id="SM00525">
    <property type="entry name" value="FES"/>
    <property type="match status" value="1"/>
</dbReference>